<dbReference type="CDD" id="cd01563">
    <property type="entry name" value="Thr-synth_1"/>
    <property type="match status" value="1"/>
</dbReference>
<keyword evidence="5 8" id="KW-0456">Lyase</keyword>
<proteinExistence type="inferred from homology"/>
<comment type="cofactor">
    <cofactor evidence="1 8 9">
        <name>pyridoxal 5'-phosphate</name>
        <dbReference type="ChEBI" id="CHEBI:597326"/>
    </cofactor>
</comment>
<dbReference type="InterPro" id="IPR001926">
    <property type="entry name" value="TrpB-like_PALP"/>
</dbReference>
<dbReference type="Proteomes" id="UP000683246">
    <property type="component" value="Chromosome"/>
</dbReference>
<name>A0A8J8SHJ9_9FIRM</name>
<evidence type="ECO:0000256" key="6">
    <source>
        <dbReference type="ARBA" id="ARBA00049144"/>
    </source>
</evidence>
<comment type="catalytic activity">
    <reaction evidence="6 8">
        <text>O-phospho-L-homoserine + H2O = L-threonine + phosphate</text>
        <dbReference type="Rhea" id="RHEA:10840"/>
        <dbReference type="ChEBI" id="CHEBI:15377"/>
        <dbReference type="ChEBI" id="CHEBI:43474"/>
        <dbReference type="ChEBI" id="CHEBI:57590"/>
        <dbReference type="ChEBI" id="CHEBI:57926"/>
        <dbReference type="EC" id="4.2.3.1"/>
    </reaction>
</comment>
<reference evidence="12" key="1">
    <citation type="submission" date="2020-07" db="EMBL/GenBank/DDBJ databases">
        <title>Vallitalea pronyensis genome.</title>
        <authorList>
            <person name="Postec A."/>
        </authorList>
    </citation>
    <scope>NUCLEOTIDE SEQUENCE</scope>
    <source>
        <strain evidence="12">FatNI3</strain>
    </source>
</reference>
<keyword evidence="13" id="KW-1185">Reference proteome</keyword>
<dbReference type="PIRSF" id="PIRSF038945">
    <property type="entry name" value="Thr_synthase"/>
    <property type="match status" value="1"/>
</dbReference>
<dbReference type="PANTHER" id="PTHR48078">
    <property type="entry name" value="THREONINE DEHYDRATASE, MITOCHONDRIAL-RELATED"/>
    <property type="match status" value="1"/>
</dbReference>
<sequence length="409" mass="44263">MKYVRNYRCTLCGETFDREEKSLTCPVCGDKGILDVEYDYEALKGVLTRDFFEANDNYTMWRYQDVMSVDDRFIKGTLRVGWTPLYEANRLGDVVGVKSLMIKDEGLNPTASLKDRASAVAVVKAMEEGYDTVACSSTGNAASSLAGNAARVGLSTVIFVPERAPQGKLAQLLIYGAKVISVQGDYRDTFELSKAAIDHWGWYNRNAAINPHLVEGKKTVALEIAEQMNWQVSDWVVVSVGDGCTIGGVYKGFYDCYMLGLINRIPKILGVQAEGCCPFYTAYLSDEPLKPTEENTLADSISVGIPRNPVKGLNAVKASGGTWITVTDEAILEAMKTLGSSEGIFGEPAGVTGLAGLIKAVQEGIVTPDESVAMIVTGNGLKDVKNALQAAGEPIKCEPDIEALKPYMV</sequence>
<dbReference type="CDD" id="cd00350">
    <property type="entry name" value="rubredoxin_like"/>
    <property type="match status" value="1"/>
</dbReference>
<dbReference type="InterPro" id="IPR004450">
    <property type="entry name" value="Thr_synthase-like"/>
</dbReference>
<evidence type="ECO:0000313" key="13">
    <source>
        <dbReference type="Proteomes" id="UP000683246"/>
    </source>
</evidence>
<dbReference type="InterPro" id="IPR036052">
    <property type="entry name" value="TrpB-like_PALP_sf"/>
</dbReference>
<evidence type="ECO:0000256" key="3">
    <source>
        <dbReference type="ARBA" id="ARBA00018679"/>
    </source>
</evidence>
<keyword evidence="8" id="KW-0028">Amino-acid biosynthesis</keyword>
<evidence type="ECO:0000256" key="4">
    <source>
        <dbReference type="ARBA" id="ARBA00022898"/>
    </source>
</evidence>
<dbReference type="GO" id="GO:0009097">
    <property type="term" value="P:isoleucine biosynthetic process"/>
    <property type="evidence" value="ECO:0007669"/>
    <property type="project" value="TreeGrafter"/>
</dbReference>
<dbReference type="InterPro" id="IPR026260">
    <property type="entry name" value="Thr_Synthase_bac/arc"/>
</dbReference>
<dbReference type="UniPathway" id="UPA00050">
    <property type="reaction ID" value="UER00065"/>
</dbReference>
<evidence type="ECO:0000256" key="8">
    <source>
        <dbReference type="PIRNR" id="PIRNR038945"/>
    </source>
</evidence>
<dbReference type="AlphaFoldDB" id="A0A8J8SHJ9"/>
<dbReference type="EMBL" id="CP058649">
    <property type="protein sequence ID" value="QUI23473.1"/>
    <property type="molecule type" value="Genomic_DNA"/>
</dbReference>
<dbReference type="NCBIfam" id="TIGR00260">
    <property type="entry name" value="thrC"/>
    <property type="match status" value="1"/>
</dbReference>
<evidence type="ECO:0000313" key="12">
    <source>
        <dbReference type="EMBL" id="QUI23473.1"/>
    </source>
</evidence>
<feature type="binding site" evidence="9">
    <location>
        <position position="140"/>
    </location>
    <ligand>
        <name>pyridoxal 5'-phosphate</name>
        <dbReference type="ChEBI" id="CHEBI:597326"/>
    </ligand>
</feature>
<dbReference type="KEGG" id="vpy:HZI73_14785"/>
<evidence type="ECO:0000256" key="2">
    <source>
        <dbReference type="ARBA" id="ARBA00005517"/>
    </source>
</evidence>
<dbReference type="SUPFAM" id="SSF53686">
    <property type="entry name" value="Tryptophan synthase beta subunit-like PLP-dependent enzymes"/>
    <property type="match status" value="1"/>
</dbReference>
<dbReference type="GO" id="GO:0003941">
    <property type="term" value="F:L-serine ammonia-lyase activity"/>
    <property type="evidence" value="ECO:0007669"/>
    <property type="project" value="TreeGrafter"/>
</dbReference>
<evidence type="ECO:0000256" key="9">
    <source>
        <dbReference type="PIRSR" id="PIRSR038945-1"/>
    </source>
</evidence>
<dbReference type="Pfam" id="PF00291">
    <property type="entry name" value="PALP"/>
    <property type="match status" value="1"/>
</dbReference>
<comment type="similarity">
    <text evidence="2 8">Belongs to the threonine synthase family.</text>
</comment>
<protein>
    <recommendedName>
        <fullName evidence="3 7">Threonine synthase</fullName>
        <ecNumber evidence="7 8">4.2.3.1</ecNumber>
    </recommendedName>
</protein>
<dbReference type="InterPro" id="IPR050147">
    <property type="entry name" value="Ser/Thr_Dehydratase"/>
</dbReference>
<dbReference type="GO" id="GO:0004795">
    <property type="term" value="F:threonine synthase activity"/>
    <property type="evidence" value="ECO:0007669"/>
    <property type="project" value="UniProtKB-UniRule"/>
</dbReference>
<comment type="function">
    <text evidence="8">Catalyzes the gamma-elimination of phosphate from L-phosphohomoserine and the beta-addition of water to produce L-threonine.</text>
</comment>
<evidence type="ECO:0000259" key="11">
    <source>
        <dbReference type="Pfam" id="PF00291"/>
    </source>
</evidence>
<dbReference type="GO" id="GO:0004794">
    <property type="term" value="F:threonine deaminase activity"/>
    <property type="evidence" value="ECO:0007669"/>
    <property type="project" value="TreeGrafter"/>
</dbReference>
<evidence type="ECO:0000256" key="5">
    <source>
        <dbReference type="ARBA" id="ARBA00023239"/>
    </source>
</evidence>
<keyword evidence="8" id="KW-0791">Threonine biosynthesis</keyword>
<dbReference type="EC" id="4.2.3.1" evidence="7 8"/>
<dbReference type="GO" id="GO:0006567">
    <property type="term" value="P:L-threonine catabolic process"/>
    <property type="evidence" value="ECO:0007669"/>
    <property type="project" value="TreeGrafter"/>
</dbReference>
<dbReference type="Gene3D" id="3.40.50.1100">
    <property type="match status" value="2"/>
</dbReference>
<feature type="modified residue" description="N6-(pyridoxal phosphate)lysine" evidence="10">
    <location>
        <position position="114"/>
    </location>
</feature>
<dbReference type="PANTHER" id="PTHR48078:SF6">
    <property type="entry name" value="L-THREONINE DEHYDRATASE CATABOLIC TDCB"/>
    <property type="match status" value="1"/>
</dbReference>
<feature type="domain" description="Tryptophan synthase beta chain-like PALP" evidence="11">
    <location>
        <begin position="78"/>
        <end position="378"/>
    </location>
</feature>
<organism evidence="12 13">
    <name type="scientific">Vallitalea pronyensis</name>
    <dbReference type="NCBI Taxonomy" id="1348613"/>
    <lineage>
        <taxon>Bacteria</taxon>
        <taxon>Bacillati</taxon>
        <taxon>Bacillota</taxon>
        <taxon>Clostridia</taxon>
        <taxon>Lachnospirales</taxon>
        <taxon>Vallitaleaceae</taxon>
        <taxon>Vallitalea</taxon>
    </lineage>
</organism>
<dbReference type="GO" id="GO:0009088">
    <property type="term" value="P:threonine biosynthetic process"/>
    <property type="evidence" value="ECO:0007669"/>
    <property type="project" value="UniProtKB-UniRule"/>
</dbReference>
<feature type="binding site" evidence="9">
    <location>
        <position position="377"/>
    </location>
    <ligand>
        <name>pyridoxal 5'-phosphate</name>
        <dbReference type="ChEBI" id="CHEBI:597326"/>
    </ligand>
</feature>
<comment type="pathway">
    <text evidence="8">Amino-acid biosynthesis; L-threonine biosynthesis; L-threonine from L-aspartate: step 5/5.</text>
</comment>
<evidence type="ECO:0000256" key="1">
    <source>
        <dbReference type="ARBA" id="ARBA00001933"/>
    </source>
</evidence>
<gene>
    <name evidence="12" type="primary">thrC</name>
    <name evidence="12" type="ORF">HZI73_14785</name>
</gene>
<evidence type="ECO:0000256" key="7">
    <source>
        <dbReference type="NCBIfam" id="TIGR00260"/>
    </source>
</evidence>
<evidence type="ECO:0000256" key="10">
    <source>
        <dbReference type="PIRSR" id="PIRSR038945-2"/>
    </source>
</evidence>
<accession>A0A8J8SHJ9</accession>
<dbReference type="GO" id="GO:0006565">
    <property type="term" value="P:L-serine catabolic process"/>
    <property type="evidence" value="ECO:0007669"/>
    <property type="project" value="TreeGrafter"/>
</dbReference>
<keyword evidence="4 8" id="KW-0663">Pyridoxal phosphate</keyword>